<evidence type="ECO:0000313" key="3">
    <source>
        <dbReference type="Proteomes" id="UP000050525"/>
    </source>
</evidence>
<gene>
    <name evidence="2" type="ORF">Y1Q_0020258</name>
</gene>
<evidence type="ECO:0000313" key="2">
    <source>
        <dbReference type="EMBL" id="KYO48915.1"/>
    </source>
</evidence>
<name>A0A151PJF7_ALLMI</name>
<feature type="transmembrane region" description="Helical" evidence="1">
    <location>
        <begin position="46"/>
        <end position="65"/>
    </location>
</feature>
<dbReference type="AlphaFoldDB" id="A0A151PJF7"/>
<dbReference type="Proteomes" id="UP000050525">
    <property type="component" value="Unassembled WGS sequence"/>
</dbReference>
<dbReference type="EMBL" id="AKHW03000178">
    <property type="protein sequence ID" value="KYO48915.1"/>
    <property type="molecule type" value="Genomic_DNA"/>
</dbReference>
<proteinExistence type="predicted"/>
<comment type="caution">
    <text evidence="2">The sequence shown here is derived from an EMBL/GenBank/DDBJ whole genome shotgun (WGS) entry which is preliminary data.</text>
</comment>
<organism evidence="2 3">
    <name type="scientific">Alligator mississippiensis</name>
    <name type="common">American alligator</name>
    <dbReference type="NCBI Taxonomy" id="8496"/>
    <lineage>
        <taxon>Eukaryota</taxon>
        <taxon>Metazoa</taxon>
        <taxon>Chordata</taxon>
        <taxon>Craniata</taxon>
        <taxon>Vertebrata</taxon>
        <taxon>Euteleostomi</taxon>
        <taxon>Archelosauria</taxon>
        <taxon>Archosauria</taxon>
        <taxon>Crocodylia</taxon>
        <taxon>Alligatoridae</taxon>
        <taxon>Alligatorinae</taxon>
        <taxon>Alligator</taxon>
    </lineage>
</organism>
<accession>A0A151PJF7</accession>
<keyword evidence="3" id="KW-1185">Reference proteome</keyword>
<evidence type="ECO:0000256" key="1">
    <source>
        <dbReference type="SAM" id="Phobius"/>
    </source>
</evidence>
<protein>
    <submittedName>
        <fullName evidence="2">Uncharacterized protein</fullName>
    </submittedName>
</protein>
<keyword evidence="1" id="KW-1133">Transmembrane helix</keyword>
<sequence length="78" mass="8934">MSSHTATQAQWILLRNSCNCCSDKEDGRTRRLIIIFQLLNLHLIPVSNPFLITSYLYSMVFLALVNRNGNMTSLKFSL</sequence>
<keyword evidence="1" id="KW-0812">Transmembrane</keyword>
<keyword evidence="1" id="KW-0472">Membrane</keyword>
<reference evidence="2 3" key="1">
    <citation type="journal article" date="2012" name="Genome Biol.">
        <title>Sequencing three crocodilian genomes to illuminate the evolution of archosaurs and amniotes.</title>
        <authorList>
            <person name="St John J.A."/>
            <person name="Braun E.L."/>
            <person name="Isberg S.R."/>
            <person name="Miles L.G."/>
            <person name="Chong A.Y."/>
            <person name="Gongora J."/>
            <person name="Dalzell P."/>
            <person name="Moran C."/>
            <person name="Bed'hom B."/>
            <person name="Abzhanov A."/>
            <person name="Burgess S.C."/>
            <person name="Cooksey A.M."/>
            <person name="Castoe T.A."/>
            <person name="Crawford N.G."/>
            <person name="Densmore L.D."/>
            <person name="Drew J.C."/>
            <person name="Edwards S.V."/>
            <person name="Faircloth B.C."/>
            <person name="Fujita M.K."/>
            <person name="Greenwold M.J."/>
            <person name="Hoffmann F.G."/>
            <person name="Howard J.M."/>
            <person name="Iguchi T."/>
            <person name="Janes D.E."/>
            <person name="Khan S.Y."/>
            <person name="Kohno S."/>
            <person name="de Koning A.J."/>
            <person name="Lance S.L."/>
            <person name="McCarthy F.M."/>
            <person name="McCormack J.E."/>
            <person name="Merchant M.E."/>
            <person name="Peterson D.G."/>
            <person name="Pollock D.D."/>
            <person name="Pourmand N."/>
            <person name="Raney B.J."/>
            <person name="Roessler K.A."/>
            <person name="Sanford J.R."/>
            <person name="Sawyer R.H."/>
            <person name="Schmidt C.J."/>
            <person name="Triplett E.W."/>
            <person name="Tuberville T.D."/>
            <person name="Venegas-Anaya M."/>
            <person name="Howard J.T."/>
            <person name="Jarvis E.D."/>
            <person name="Guillette L.J.Jr."/>
            <person name="Glenn T.C."/>
            <person name="Green R.E."/>
            <person name="Ray D.A."/>
        </authorList>
    </citation>
    <scope>NUCLEOTIDE SEQUENCE [LARGE SCALE GENOMIC DNA]</scope>
    <source>
        <strain evidence="2">KSC_2009_1</strain>
    </source>
</reference>